<evidence type="ECO:0000313" key="3">
    <source>
        <dbReference type="Proteomes" id="UP000242754"/>
    </source>
</evidence>
<dbReference type="RefSeq" id="WP_087031343.1">
    <property type="nucleotide sequence ID" value="NZ_FJNE01000002.1"/>
</dbReference>
<dbReference type="Proteomes" id="UP000242754">
    <property type="component" value="Unassembled WGS sequence"/>
</dbReference>
<accession>A0A143YF95</accession>
<feature type="domain" description="Divergent 4Fe-4S mono-cluster" evidence="1">
    <location>
        <begin position="14"/>
        <end position="76"/>
    </location>
</feature>
<dbReference type="AlphaFoldDB" id="A0A143YF95"/>
<gene>
    <name evidence="2" type="ORF">Tpal_646</name>
</gene>
<evidence type="ECO:0000259" key="1">
    <source>
        <dbReference type="Pfam" id="PF06902"/>
    </source>
</evidence>
<dbReference type="OrthoDB" id="9793389at2"/>
<dbReference type="EMBL" id="FJNE01000002">
    <property type="protein sequence ID" value="CZQ85532.1"/>
    <property type="molecule type" value="Genomic_DNA"/>
</dbReference>
<dbReference type="STRING" id="140314.SAMN04488076_101128"/>
<dbReference type="Pfam" id="PF06902">
    <property type="entry name" value="Fer4_19"/>
    <property type="match status" value="1"/>
</dbReference>
<dbReference type="SUPFAM" id="SSF54862">
    <property type="entry name" value="4Fe-4S ferredoxins"/>
    <property type="match status" value="1"/>
</dbReference>
<organism evidence="2 3">
    <name type="scientific">Trichococcus palustris</name>
    <dbReference type="NCBI Taxonomy" id="140314"/>
    <lineage>
        <taxon>Bacteria</taxon>
        <taxon>Bacillati</taxon>
        <taxon>Bacillota</taxon>
        <taxon>Bacilli</taxon>
        <taxon>Lactobacillales</taxon>
        <taxon>Carnobacteriaceae</taxon>
        <taxon>Trichococcus</taxon>
    </lineage>
</organism>
<proteinExistence type="predicted"/>
<name>A0A143YF95_9LACT</name>
<protein>
    <submittedName>
        <fullName evidence="2">Divergent 4fe-4s mono-cluster</fullName>
    </submittedName>
</protein>
<keyword evidence="3" id="KW-1185">Reference proteome</keyword>
<evidence type="ECO:0000313" key="2">
    <source>
        <dbReference type="EMBL" id="CZQ85532.1"/>
    </source>
</evidence>
<reference evidence="2 3" key="1">
    <citation type="submission" date="2016-02" db="EMBL/GenBank/DDBJ databases">
        <authorList>
            <person name="Wen L."/>
            <person name="He K."/>
            <person name="Yang H."/>
        </authorList>
    </citation>
    <scope>NUCLEOTIDE SEQUENCE [LARGE SCALE GENOMIC DNA]</scope>
    <source>
        <strain evidence="2">Trichococcus palustris</strain>
    </source>
</reference>
<dbReference type="InterPro" id="IPR010693">
    <property type="entry name" value="Divergent_4Fe-4S_mono-cluster"/>
</dbReference>
<sequence>MNETELSEKGYRKYEGTDVDVFFNTNICAHAGNCVRGNPDIFDTKRRPWILPDNGSSDEVVRVIDTCPSGALKYIKR</sequence>